<feature type="compositionally biased region" description="Low complexity" evidence="1">
    <location>
        <begin position="11"/>
        <end position="21"/>
    </location>
</feature>
<keyword evidence="2" id="KW-1133">Transmembrane helix</keyword>
<dbReference type="STRING" id="58919.A0A316Z032"/>
<dbReference type="AlphaFoldDB" id="A0A316Z032"/>
<dbReference type="InterPro" id="IPR029058">
    <property type="entry name" value="AB_hydrolase_fold"/>
</dbReference>
<feature type="region of interest" description="Disordered" evidence="1">
    <location>
        <begin position="1"/>
        <end position="49"/>
    </location>
</feature>
<gene>
    <name evidence="3" type="ORF">FA09DRAFT_332474</name>
</gene>
<accession>A0A316Z032</accession>
<protein>
    <recommendedName>
        <fullName evidence="5">AB hydrolase-1 domain-containing protein</fullName>
    </recommendedName>
</protein>
<organism evidence="3 4">
    <name type="scientific">Tilletiopsis washingtonensis</name>
    <dbReference type="NCBI Taxonomy" id="58919"/>
    <lineage>
        <taxon>Eukaryota</taxon>
        <taxon>Fungi</taxon>
        <taxon>Dikarya</taxon>
        <taxon>Basidiomycota</taxon>
        <taxon>Ustilaginomycotina</taxon>
        <taxon>Exobasidiomycetes</taxon>
        <taxon>Entylomatales</taxon>
        <taxon>Entylomatales incertae sedis</taxon>
        <taxon>Tilletiopsis</taxon>
    </lineage>
</organism>
<evidence type="ECO:0000313" key="4">
    <source>
        <dbReference type="Proteomes" id="UP000245946"/>
    </source>
</evidence>
<dbReference type="Proteomes" id="UP000245946">
    <property type="component" value="Unassembled WGS sequence"/>
</dbReference>
<dbReference type="GeneID" id="37271010"/>
<feature type="transmembrane region" description="Helical" evidence="2">
    <location>
        <begin position="278"/>
        <end position="295"/>
    </location>
</feature>
<keyword evidence="2" id="KW-0812">Transmembrane</keyword>
<feature type="compositionally biased region" description="Polar residues" evidence="1">
    <location>
        <begin position="27"/>
        <end position="40"/>
    </location>
</feature>
<dbReference type="PANTHER" id="PTHR37471:SF1">
    <property type="entry name" value="AB HYDROLASE-1 DOMAIN-CONTAINING PROTEIN"/>
    <property type="match status" value="1"/>
</dbReference>
<evidence type="ECO:0000256" key="2">
    <source>
        <dbReference type="SAM" id="Phobius"/>
    </source>
</evidence>
<evidence type="ECO:0000313" key="3">
    <source>
        <dbReference type="EMBL" id="PWN95070.1"/>
    </source>
</evidence>
<keyword evidence="4" id="KW-1185">Reference proteome</keyword>
<dbReference type="OrthoDB" id="6431331at2759"/>
<evidence type="ECO:0008006" key="5">
    <source>
        <dbReference type="Google" id="ProtNLM"/>
    </source>
</evidence>
<dbReference type="Gene3D" id="3.40.50.1820">
    <property type="entry name" value="alpha/beta hydrolase"/>
    <property type="match status" value="1"/>
</dbReference>
<evidence type="ECO:0000256" key="1">
    <source>
        <dbReference type="SAM" id="MobiDB-lite"/>
    </source>
</evidence>
<reference evidence="3 4" key="1">
    <citation type="journal article" date="2018" name="Mol. Biol. Evol.">
        <title>Broad Genomic Sampling Reveals a Smut Pathogenic Ancestry of the Fungal Clade Ustilaginomycotina.</title>
        <authorList>
            <person name="Kijpornyongpan T."/>
            <person name="Mondo S.J."/>
            <person name="Barry K."/>
            <person name="Sandor L."/>
            <person name="Lee J."/>
            <person name="Lipzen A."/>
            <person name="Pangilinan J."/>
            <person name="LaButti K."/>
            <person name="Hainaut M."/>
            <person name="Henrissat B."/>
            <person name="Grigoriev I.V."/>
            <person name="Spatafora J.W."/>
            <person name="Aime M.C."/>
        </authorList>
    </citation>
    <scope>NUCLEOTIDE SEQUENCE [LARGE SCALE GENOMIC DNA]</scope>
    <source>
        <strain evidence="3 4">MCA 4186</strain>
    </source>
</reference>
<feature type="transmembrane region" description="Helical" evidence="2">
    <location>
        <begin position="109"/>
        <end position="130"/>
    </location>
</feature>
<sequence length="569" mass="64353">MAEPQLRLRMSPSSSSETLAGSGSGNSGKTTPQLQQSQPQFDDPQRAAKMAKKAALEQRTWQYYPAIALAGFVWGITPACWAIVLHTLFKLYRGDIASMRSATAAGWPSGWAILWWHAMVEVPFSIYLFYLSRRVQAPVGEPPAVDLEKMQTLLYQCLDVGLAAHPPKRRGGHADDKFDLHTVTDEEAEALWQRMTRWFHYCPKEQIQRDNVREWLAWAFTGRDLEECRSDQQAMDIIERSLELAENRLKTTFKEGRNPHCKTLRLTLDRVPVLSRPLGYYVVCNGVTALTVWWAQRYGGFQFVREGDCEFLVLPAAEKPRQRAAEHAHKAEPILFLHGLGIGLGQYFAFLRHLRMHDCGVVVLIQANISATIWHRHFLSPPPKDAQVDAIRGVLKRFGFKKATILSHSNGTMVHGWVARGAPEICGRHVIVDPVSFRLWEGKTCYAFLARQWVTGVEVLLGYFVARELSIATTICRQFNWSDMALWAHDLPSHTPEDLQLVFGEHDMLIDVPASVEYLKDAGVPDACITVVPKYQHGKSLFFDAEGMDIVLRACDIPRYSKEATARKA</sequence>
<feature type="transmembrane region" description="Helical" evidence="2">
    <location>
        <begin position="63"/>
        <end position="89"/>
    </location>
</feature>
<proteinExistence type="predicted"/>
<dbReference type="PANTHER" id="PTHR37471">
    <property type="entry name" value="UNNAMED PRODUCT"/>
    <property type="match status" value="1"/>
</dbReference>
<dbReference type="SUPFAM" id="SSF53474">
    <property type="entry name" value="alpha/beta-Hydrolases"/>
    <property type="match status" value="1"/>
</dbReference>
<keyword evidence="2" id="KW-0472">Membrane</keyword>
<name>A0A316Z032_9BASI</name>
<dbReference type="RefSeq" id="XP_025595349.1">
    <property type="nucleotide sequence ID" value="XM_025743466.1"/>
</dbReference>
<dbReference type="EMBL" id="KZ819307">
    <property type="protein sequence ID" value="PWN95070.1"/>
    <property type="molecule type" value="Genomic_DNA"/>
</dbReference>